<keyword evidence="2" id="KW-0732">Signal</keyword>
<feature type="signal peptide" evidence="2">
    <location>
        <begin position="1"/>
        <end position="30"/>
    </location>
</feature>
<evidence type="ECO:0000256" key="1">
    <source>
        <dbReference type="SAM" id="MobiDB-lite"/>
    </source>
</evidence>
<feature type="compositionally biased region" description="Acidic residues" evidence="1">
    <location>
        <begin position="381"/>
        <end position="404"/>
    </location>
</feature>
<feature type="region of interest" description="Disordered" evidence="1">
    <location>
        <begin position="367"/>
        <end position="442"/>
    </location>
</feature>
<evidence type="ECO:0000313" key="4">
    <source>
        <dbReference type="WBParaSite" id="Gr19_v10_g16305.t1"/>
    </source>
</evidence>
<feature type="region of interest" description="Disordered" evidence="1">
    <location>
        <begin position="144"/>
        <end position="166"/>
    </location>
</feature>
<reference evidence="4" key="1">
    <citation type="submission" date="2022-11" db="UniProtKB">
        <authorList>
            <consortium name="WormBaseParasite"/>
        </authorList>
    </citation>
    <scope>IDENTIFICATION</scope>
</reference>
<evidence type="ECO:0000313" key="3">
    <source>
        <dbReference type="Proteomes" id="UP000887572"/>
    </source>
</evidence>
<feature type="region of interest" description="Disordered" evidence="1">
    <location>
        <begin position="202"/>
        <end position="229"/>
    </location>
</feature>
<name>A0A914HE55_GLORO</name>
<dbReference type="WBParaSite" id="Gr19_v10_g16305.t1">
    <property type="protein sequence ID" value="Gr19_v10_g16305.t1"/>
    <property type="gene ID" value="Gr19_v10_g16305"/>
</dbReference>
<feature type="compositionally biased region" description="Polar residues" evidence="1">
    <location>
        <begin position="203"/>
        <end position="228"/>
    </location>
</feature>
<keyword evidence="3" id="KW-1185">Reference proteome</keyword>
<sequence>MSAFRASAFPLPLRAGLILLLLTLLPSILSLHCYECFDSIRPCTRFNNCTGSACILYENMPNRSSVSFCLLVSPVAQQKDADLVQGCWKDEGTSGVECLCTDEFCNLPRDQWASDPNSPPVFGLRMLQRNPLVDYEYLDDERAASLGVDGPQSRAKESQQKVEEDKDIVEDPEMTEQYIGHDLMPVELSDYFDWERRFRHPNKSNNLRGKAQDGTSSVSQPIEPSSTELPIPINLGKNATTDPLEYLVNGSISILTGFVCLPSIVLCVISLSTGESDTFVVRNERQISPTFAPGDKCPEVLLWAVHFPPILPSTVSSFPFSRQLFLSSPFHSSPRQALTRPSLIPMPTTRPPLYSKELQIRCFGGAQTEEEQEKEGKEEEGKEEEGKEEEGKEDEGKDEEEEEENSRRMGARTRRRNGGKRGRGKEVASSTGIRSLEKCDEN</sequence>
<dbReference type="Proteomes" id="UP000887572">
    <property type="component" value="Unplaced"/>
</dbReference>
<organism evidence="3 4">
    <name type="scientific">Globodera rostochiensis</name>
    <name type="common">Golden nematode worm</name>
    <name type="synonym">Heterodera rostochiensis</name>
    <dbReference type="NCBI Taxonomy" id="31243"/>
    <lineage>
        <taxon>Eukaryota</taxon>
        <taxon>Metazoa</taxon>
        <taxon>Ecdysozoa</taxon>
        <taxon>Nematoda</taxon>
        <taxon>Chromadorea</taxon>
        <taxon>Rhabditida</taxon>
        <taxon>Tylenchina</taxon>
        <taxon>Tylenchomorpha</taxon>
        <taxon>Tylenchoidea</taxon>
        <taxon>Heteroderidae</taxon>
        <taxon>Heteroderinae</taxon>
        <taxon>Globodera</taxon>
    </lineage>
</organism>
<feature type="region of interest" description="Disordered" evidence="1">
    <location>
        <begin position="331"/>
        <end position="351"/>
    </location>
</feature>
<dbReference type="AlphaFoldDB" id="A0A914HE55"/>
<evidence type="ECO:0000256" key="2">
    <source>
        <dbReference type="SAM" id="SignalP"/>
    </source>
</evidence>
<feature type="chain" id="PRO_5037019975" evidence="2">
    <location>
        <begin position="31"/>
        <end position="442"/>
    </location>
</feature>
<feature type="compositionally biased region" description="Basic and acidic residues" evidence="1">
    <location>
        <begin position="154"/>
        <end position="164"/>
    </location>
</feature>
<proteinExistence type="predicted"/>
<accession>A0A914HE55</accession>
<protein>
    <submittedName>
        <fullName evidence="4">Uncharacterized protein</fullName>
    </submittedName>
</protein>
<feature type="compositionally biased region" description="Basic residues" evidence="1">
    <location>
        <begin position="409"/>
        <end position="423"/>
    </location>
</feature>